<feature type="region of interest" description="Disordered" evidence="1">
    <location>
        <begin position="1431"/>
        <end position="1487"/>
    </location>
</feature>
<feature type="compositionally biased region" description="Low complexity" evidence="1">
    <location>
        <begin position="434"/>
        <end position="444"/>
    </location>
</feature>
<dbReference type="RefSeq" id="XP_033168974.1">
    <property type="nucleotide sequence ID" value="XM_033313083.1"/>
</dbReference>
<feature type="compositionally biased region" description="Basic and acidic residues" evidence="1">
    <location>
        <begin position="1470"/>
        <end position="1482"/>
    </location>
</feature>
<feature type="compositionally biased region" description="Polar residues" evidence="1">
    <location>
        <begin position="883"/>
        <end position="926"/>
    </location>
</feature>
<feature type="region of interest" description="Disordered" evidence="1">
    <location>
        <begin position="845"/>
        <end position="993"/>
    </location>
</feature>
<feature type="region of interest" description="Disordered" evidence="1">
    <location>
        <begin position="401"/>
        <end position="525"/>
    </location>
</feature>
<feature type="compositionally biased region" description="Low complexity" evidence="1">
    <location>
        <begin position="790"/>
        <end position="800"/>
    </location>
</feature>
<feature type="compositionally biased region" description="Polar residues" evidence="1">
    <location>
        <begin position="1433"/>
        <end position="1448"/>
    </location>
</feature>
<feature type="compositionally biased region" description="Basic and acidic residues" evidence="1">
    <location>
        <begin position="446"/>
        <end position="462"/>
    </location>
</feature>
<accession>A0A6P8KYS7</accession>
<name>A0A6P8KYS7_DROMA</name>
<dbReference type="GeneID" id="117146693"/>
<feature type="compositionally biased region" description="Polar residues" evidence="1">
    <location>
        <begin position="121"/>
        <end position="131"/>
    </location>
</feature>
<feature type="region of interest" description="Disordered" evidence="1">
    <location>
        <begin position="1379"/>
        <end position="1410"/>
    </location>
</feature>
<evidence type="ECO:0000313" key="2">
    <source>
        <dbReference type="Proteomes" id="UP000515162"/>
    </source>
</evidence>
<feature type="compositionally biased region" description="Polar residues" evidence="1">
    <location>
        <begin position="760"/>
        <end position="775"/>
    </location>
</feature>
<dbReference type="Proteomes" id="UP000515162">
    <property type="component" value="Chromosome X"/>
</dbReference>
<feature type="compositionally biased region" description="Basic and acidic residues" evidence="1">
    <location>
        <begin position="411"/>
        <end position="427"/>
    </location>
</feature>
<feature type="compositionally biased region" description="Polar residues" evidence="1">
    <location>
        <begin position="963"/>
        <end position="975"/>
    </location>
</feature>
<feature type="region of interest" description="Disordered" evidence="1">
    <location>
        <begin position="331"/>
        <end position="363"/>
    </location>
</feature>
<evidence type="ECO:0000256" key="1">
    <source>
        <dbReference type="SAM" id="MobiDB-lite"/>
    </source>
</evidence>
<feature type="region of interest" description="Disordered" evidence="1">
    <location>
        <begin position="103"/>
        <end position="145"/>
    </location>
</feature>
<feature type="compositionally biased region" description="Low complexity" evidence="1">
    <location>
        <begin position="484"/>
        <end position="521"/>
    </location>
</feature>
<reference evidence="3" key="1">
    <citation type="submission" date="2025-08" db="UniProtKB">
        <authorList>
            <consortium name="RefSeq"/>
        </authorList>
    </citation>
    <scope>IDENTIFICATION</scope>
    <source>
        <strain evidence="3">Mau12</strain>
        <tissue evidence="3">Whole Body</tissue>
    </source>
</reference>
<sequence length="1513" mass="170272">MEACDPGPERAMRQYLTQLLETGTSRSTGCLDRFVKKGMSNFPPPSALEGKASRCSLFEQLLSGGSRKSERLLVPDLATEWFRKQKVFLDKLSPEELAALSDGLASKDSKKSGQKQSSSSTPCRQQQQASKSGAPAPGTVASQMKDAEECGGKVAACIPTTEARVGNGNPFLIGNAQTEEMQSKSPKRRRFHWERHGHRCPSRRGSCSCLKRREGSSLDCLFQADGQPMTSDCLDALRTEPLLPCLRRKFDLRQAPQRRLDPARFRRISPEFFRILASYEAAMTESCPLYGISMHHWGDTEAYCPCGERHPNLKHRFLGDDTVATSVLPPAWSPFESRQTEDLKQPAKKTAEKKGSKSFKEKSEKLNKNYCNNESCTNDSCLVTKETRTEFKVESTLFEDERQKRRRAKRLDKQQNKADGQEVRQVDSGRTFQSSSSSENSNSERWQGRRGEQKDRKQANPERRRRFPNCFRRQSQSYRTAYVPTSFSPPSSYPSALPVPANPSASSPAYTPTSSTASSPEMPRKCQCRHQPRGILSGFTGICKRCIEPGRHLLYNLNVNYQQNRERYGQMHQNKKRQKEDRGTSMPFHLASQPAPCSWKKSKGDWNERFEEGTSSTTLKPESFSDNGFQNCHPDSEGIREQAHSEQSLQFRTPASERTLAGWNQVQQEQTQLKATQFHPDCKWALPQESYQLPPVSNCTFALAEAQQEMLQSSEVTKKSISKVDNSKCGHRTRACYLANDFHQLMKRVAKKRPKPKQGPNRSSRSSPVSTTKALNRTKDQDAAASGTGASSEQSKAQAKSHSKPIITPKSKPRIIGALLPDEFNAKRLNLTNSATVKLRNLGKVMKKKQDHDPGREAPPVKGSSSLSLGRFQVGNAAPSGIFQDSQELPSTSKGENQAPYSPNPSCMQQNETTSPKGSSRGTSPNRQREAKLSNPSLCKKQCQRRQSSCSSSERSQRERVSDTPNISDASSWTPKSRDPAKKREQRQRFQYNSTYPFNSDVYSSQYFSACSRPESHSQYRSSPLKSAMKKAPIQYHASLPSTAPSHLETGRRYYTDTQPGSQVDGSQCSCRSLRSTTSIRALSSNTDSVRCPCAPAPSVASVEPSHEVVNAEEEEQEEHCCCCRYHTHQPSQPLDEPYLQPRSSPLPCECRRHKAMLFSDAMRWEPQQHHHARTLLRTQRPRPPPPPLKHQNLAMCPEYPQYHIENPPVQQTTEWVPEYQAPCHYPNDGNQRWEDQVEGTPYYTQNNYVMHDSPRNNPYSGQATYQEGPGGDRAGAIRAAAQGLKGVVKALGGTRPRSGHNPQLDYYHQRGYSQEQNPTPRSYQNQMREMLHSNDVCHLQAQGAKNRIDNFPLYRGPSTSTYYENYPLRNETTTRCNARGNTERDKSSFRMEGGGWQTAGASPLANEPKKMSNLSPLAIFFESLRAKRASSEIPSRNMQQEAQQTPIHDNDSDTIQSSSDDDADADDSLDWRHGQLRRPSEDTMVIPPTYTGLLEEQVLGEYLPSPRRKRRI</sequence>
<feature type="compositionally biased region" description="Basic and acidic residues" evidence="1">
    <location>
        <begin position="338"/>
        <end position="363"/>
    </location>
</feature>
<organism evidence="2 3">
    <name type="scientific">Drosophila mauritiana</name>
    <name type="common">Fruit fly</name>
    <dbReference type="NCBI Taxonomy" id="7226"/>
    <lineage>
        <taxon>Eukaryota</taxon>
        <taxon>Metazoa</taxon>
        <taxon>Ecdysozoa</taxon>
        <taxon>Arthropoda</taxon>
        <taxon>Hexapoda</taxon>
        <taxon>Insecta</taxon>
        <taxon>Pterygota</taxon>
        <taxon>Neoptera</taxon>
        <taxon>Endopterygota</taxon>
        <taxon>Diptera</taxon>
        <taxon>Brachycera</taxon>
        <taxon>Muscomorpha</taxon>
        <taxon>Ephydroidea</taxon>
        <taxon>Drosophilidae</taxon>
        <taxon>Drosophila</taxon>
        <taxon>Sophophora</taxon>
    </lineage>
</organism>
<protein>
    <submittedName>
        <fullName evidence="3">Uncharacterized protein LOC117146693</fullName>
    </submittedName>
</protein>
<keyword evidence="2" id="KW-1185">Reference proteome</keyword>
<proteinExistence type="predicted"/>
<gene>
    <name evidence="3" type="primary">LOC117146693</name>
</gene>
<feature type="compositionally biased region" description="Acidic residues" evidence="1">
    <location>
        <begin position="1460"/>
        <end position="1469"/>
    </location>
</feature>
<feature type="region of interest" description="Disordered" evidence="1">
    <location>
        <begin position="572"/>
        <end position="603"/>
    </location>
</feature>
<feature type="region of interest" description="Disordered" evidence="1">
    <location>
        <begin position="750"/>
        <end position="810"/>
    </location>
</feature>
<feature type="compositionally biased region" description="Low complexity" evidence="1">
    <location>
        <begin position="945"/>
        <end position="954"/>
    </location>
</feature>
<evidence type="ECO:0000313" key="3">
    <source>
        <dbReference type="RefSeq" id="XP_033168974.1"/>
    </source>
</evidence>